<reference evidence="2" key="1">
    <citation type="submission" date="2019-08" db="EMBL/GenBank/DDBJ databases">
        <authorList>
            <person name="Kucharzyk K."/>
            <person name="Murdoch R.W."/>
            <person name="Higgins S."/>
            <person name="Loffler F."/>
        </authorList>
    </citation>
    <scope>NUCLEOTIDE SEQUENCE</scope>
</reference>
<feature type="region of interest" description="Disordered" evidence="1">
    <location>
        <begin position="465"/>
        <end position="500"/>
    </location>
</feature>
<feature type="region of interest" description="Disordered" evidence="1">
    <location>
        <begin position="379"/>
        <end position="450"/>
    </location>
</feature>
<sequence>MSNRLTGFLGRGKTCALQQQSAIGRHQLEIELAVAFAVLLEAGQRGLGFLGGFLAALRDAQRAQAYGFAQRVHKRLRLGAGAFLADAQGRLDLLGVRHQVIVACAHGRNLGVDLLEQRLLGIAPGDAVGIGAAHGLGLLGRGKGLEELEQCRAFGLFGLARCARVGDDAAHQLAQLIARREQRDGVVVALAHLAAVEPGDGGHVVFDDGLGQREMLAVDVVEAGRDVARHFDMLNLVAPHGHLVGVEDQDVGGHQHRIHEQACRHAVIAVAARLGVLVLRGLVRMGAVEHALAGHAGEEPGELGDFGQRRLAIERHLLGVEPGGQPAGGNLQRRAVHALGVLRLDQRVVVGQKVVALHARIAAGPDGGADHAGVVAQMRSAGRRDAGEEASDGHVGEETKNQEIERGAGSAQQQGAQRRHQQRDDVVAHGHQRLQPQRADHAHDDQTHDDEETIGFEARQPLRLLPGQQPDEHAPAIQRRQRKQVERPHHQIHHHARLGHRQEEAFIHIERQHQNQRQRPQNRLDEVGQRTGQRYPDHVALGIAQMREIHRHRFGIAEQECAGRGEIQQQRHQNRADRINVLDGVQRNAPRHQRRVVAEVPGHIAVRGLVHRDGEQHRQGIDENGLNEVGCVHPDILADMRYQSSERQITLRFGLKNDYKGSDEF</sequence>
<gene>
    <name evidence="2" type="ORF">SDC9_81302</name>
</gene>
<evidence type="ECO:0000313" key="2">
    <source>
        <dbReference type="EMBL" id="MPM34715.1"/>
    </source>
</evidence>
<dbReference type="AlphaFoldDB" id="A0A644Z1E9"/>
<feature type="compositionally biased region" description="Low complexity" evidence="1">
    <location>
        <begin position="407"/>
        <end position="416"/>
    </location>
</feature>
<feature type="compositionally biased region" description="Basic residues" evidence="1">
    <location>
        <begin position="490"/>
        <end position="499"/>
    </location>
</feature>
<evidence type="ECO:0000256" key="1">
    <source>
        <dbReference type="SAM" id="MobiDB-lite"/>
    </source>
</evidence>
<organism evidence="2">
    <name type="scientific">bioreactor metagenome</name>
    <dbReference type="NCBI Taxonomy" id="1076179"/>
    <lineage>
        <taxon>unclassified sequences</taxon>
        <taxon>metagenomes</taxon>
        <taxon>ecological metagenomes</taxon>
    </lineage>
</organism>
<name>A0A644Z1E9_9ZZZZ</name>
<feature type="compositionally biased region" description="Basic and acidic residues" evidence="1">
    <location>
        <begin position="382"/>
        <end position="406"/>
    </location>
</feature>
<dbReference type="EMBL" id="VSSQ01007057">
    <property type="protein sequence ID" value="MPM34715.1"/>
    <property type="molecule type" value="Genomic_DNA"/>
</dbReference>
<comment type="caution">
    <text evidence="2">The sequence shown here is derived from an EMBL/GenBank/DDBJ whole genome shotgun (WGS) entry which is preliminary data.</text>
</comment>
<proteinExistence type="predicted"/>
<protein>
    <submittedName>
        <fullName evidence="2">Uncharacterized protein</fullName>
    </submittedName>
</protein>
<accession>A0A644Z1E9</accession>